<dbReference type="PANTHER" id="PTHR30458">
    <property type="entry name" value="PHENYLACETIC ACID DEGRADATION PROTEIN PAA"/>
    <property type="match status" value="1"/>
</dbReference>
<evidence type="ECO:0000313" key="1">
    <source>
        <dbReference type="EMBL" id="TCO62605.1"/>
    </source>
</evidence>
<dbReference type="NCBIfam" id="TIGR02158">
    <property type="entry name" value="PA_CoA_Oxy3"/>
    <property type="match status" value="1"/>
</dbReference>
<evidence type="ECO:0000313" key="2">
    <source>
        <dbReference type="Proteomes" id="UP000295680"/>
    </source>
</evidence>
<dbReference type="Proteomes" id="UP000295680">
    <property type="component" value="Unassembled WGS sequence"/>
</dbReference>
<organism evidence="1 2">
    <name type="scientific">Actinocrispum wychmicini</name>
    <dbReference type="NCBI Taxonomy" id="1213861"/>
    <lineage>
        <taxon>Bacteria</taxon>
        <taxon>Bacillati</taxon>
        <taxon>Actinomycetota</taxon>
        <taxon>Actinomycetes</taxon>
        <taxon>Pseudonocardiales</taxon>
        <taxon>Pseudonocardiaceae</taxon>
        <taxon>Actinocrispum</taxon>
    </lineage>
</organism>
<dbReference type="AlphaFoldDB" id="A0A4R2K898"/>
<dbReference type="OrthoDB" id="9789947at2"/>
<dbReference type="InterPro" id="IPR007814">
    <property type="entry name" value="PaaA_PaaC"/>
</dbReference>
<dbReference type="PANTHER" id="PTHR30458:SF0">
    <property type="entry name" value="1,2-PHENYLACETYL-COA EPOXIDASE, SUBUNIT C"/>
    <property type="match status" value="1"/>
</dbReference>
<comment type="caution">
    <text evidence="1">The sequence shown here is derived from an EMBL/GenBank/DDBJ whole genome shotgun (WGS) entry which is preliminary data.</text>
</comment>
<dbReference type="InterPro" id="IPR012347">
    <property type="entry name" value="Ferritin-like"/>
</dbReference>
<dbReference type="InterPro" id="IPR052703">
    <property type="entry name" value="Aromatic_CoA_ox/epox"/>
</dbReference>
<dbReference type="InterPro" id="IPR009078">
    <property type="entry name" value="Ferritin-like_SF"/>
</dbReference>
<sequence length="277" mass="30277">MSFDNAYEALTEENDTRWAFGTGFADPLAGMDTSVPSHVDAAALAELCLRIGDDALIMSHRLQDWVTAAPELEDEVALANIGLDLLGQARLLLARAAKADPSVVPSVPQSDEDALAFFRDAAEFRNVRLVELGGGDFAFAMARLLVFATWRLALLQDLTAAEDPVLAAIAVKGVKELTYHRDYAARWVVRLGDGTEYSHERMQAGLDAVWPYVDELFADCPDLRGTFDAVIAEVSTVSTLRVPAGYGLQPPRTHTEHLEPILAEMQSVAREHPDATW</sequence>
<dbReference type="Gene3D" id="1.20.1260.10">
    <property type="match status" value="1"/>
</dbReference>
<dbReference type="InterPro" id="IPR011882">
    <property type="entry name" value="PaaC"/>
</dbReference>
<dbReference type="Pfam" id="PF05138">
    <property type="entry name" value="PaaA_PaaC"/>
    <property type="match status" value="1"/>
</dbReference>
<gene>
    <name evidence="1" type="ORF">EV192_102744</name>
</gene>
<protein>
    <submittedName>
        <fullName evidence="1">Ring-1,2-phenylacetyl-CoA epoxidase subunit PaaC</fullName>
    </submittedName>
</protein>
<keyword evidence="2" id="KW-1185">Reference proteome</keyword>
<proteinExistence type="predicted"/>
<reference evidence="1 2" key="1">
    <citation type="submission" date="2019-03" db="EMBL/GenBank/DDBJ databases">
        <title>Genomic Encyclopedia of Type Strains, Phase IV (KMG-IV): sequencing the most valuable type-strain genomes for metagenomic binning, comparative biology and taxonomic classification.</title>
        <authorList>
            <person name="Goeker M."/>
        </authorList>
    </citation>
    <scope>NUCLEOTIDE SEQUENCE [LARGE SCALE GENOMIC DNA]</scope>
    <source>
        <strain evidence="1 2">DSM 45934</strain>
    </source>
</reference>
<dbReference type="EMBL" id="SLWS01000002">
    <property type="protein sequence ID" value="TCO62605.1"/>
    <property type="molecule type" value="Genomic_DNA"/>
</dbReference>
<dbReference type="GO" id="GO:0010124">
    <property type="term" value="P:phenylacetate catabolic process"/>
    <property type="evidence" value="ECO:0007669"/>
    <property type="project" value="InterPro"/>
</dbReference>
<name>A0A4R2K898_9PSEU</name>
<dbReference type="SUPFAM" id="SSF47240">
    <property type="entry name" value="Ferritin-like"/>
    <property type="match status" value="1"/>
</dbReference>
<accession>A0A4R2K898</accession>
<dbReference type="RefSeq" id="WP_132114493.1">
    <property type="nucleotide sequence ID" value="NZ_SLWS01000002.1"/>
</dbReference>
<dbReference type="GO" id="GO:0005829">
    <property type="term" value="C:cytosol"/>
    <property type="evidence" value="ECO:0007669"/>
    <property type="project" value="TreeGrafter"/>
</dbReference>